<dbReference type="CDD" id="cd02181">
    <property type="entry name" value="GH16_fungal_Lam16A_glucanase"/>
    <property type="match status" value="1"/>
</dbReference>
<dbReference type="Pfam" id="PF26113">
    <property type="entry name" value="GH16_XgeA"/>
    <property type="match status" value="1"/>
</dbReference>
<dbReference type="EMBL" id="JAACJO010000015">
    <property type="protein sequence ID" value="KAF5350119.1"/>
    <property type="molecule type" value="Genomic_DNA"/>
</dbReference>
<comment type="caution">
    <text evidence="2">The sequence shown here is derived from an EMBL/GenBank/DDBJ whole genome shotgun (WGS) entry which is preliminary data.</text>
</comment>
<keyword evidence="1" id="KW-0732">Signal</keyword>
<dbReference type="Proteomes" id="UP000559027">
    <property type="component" value="Unassembled WGS sequence"/>
</dbReference>
<reference evidence="2 3" key="1">
    <citation type="journal article" date="2020" name="ISME J.">
        <title>Uncovering the hidden diversity of litter-decomposition mechanisms in mushroom-forming fungi.</title>
        <authorList>
            <person name="Floudas D."/>
            <person name="Bentzer J."/>
            <person name="Ahren D."/>
            <person name="Johansson T."/>
            <person name="Persson P."/>
            <person name="Tunlid A."/>
        </authorList>
    </citation>
    <scope>NUCLEOTIDE SEQUENCE [LARGE SCALE GENOMIC DNA]</scope>
    <source>
        <strain evidence="2 3">CBS 146.42</strain>
    </source>
</reference>
<dbReference type="AlphaFoldDB" id="A0A8H5CY05"/>
<dbReference type="InterPro" id="IPR050546">
    <property type="entry name" value="Glycosyl_Hydrlase_16"/>
</dbReference>
<dbReference type="GO" id="GO:0009251">
    <property type="term" value="P:glucan catabolic process"/>
    <property type="evidence" value="ECO:0007669"/>
    <property type="project" value="TreeGrafter"/>
</dbReference>
<dbReference type="InterPro" id="IPR013320">
    <property type="entry name" value="ConA-like_dom_sf"/>
</dbReference>
<evidence type="ECO:0000313" key="2">
    <source>
        <dbReference type="EMBL" id="KAF5350119.1"/>
    </source>
</evidence>
<sequence>MKPAFALLLTSFLAGAGATYTISDNVVGSKFFDFFEFEAIPDPTNGRVNYVNETVARSQHLAYAQGPHGSFTLRADSKTVLDPNGPGRNSWRIKSKKTYTTHVAIFDIIHMPEGCGTWPGIREKNEAKGNGGGLIDMLEGVNNLEPNLATLHTNPGCTMPAERNQTGTNQNLDCNQLLSDSSGCGVSFPSSGSYGPSMNQNGGAIYAIERTPTYIKIFFWTRYGNIPVDVREGASIIDTDRWGTPVAYFPDTSCNMADHFIDHNILISMTFCGGWAGGSAYEQAGCPSTCVDFVNNNPQAFTNAYFEFGSIRVYQ</sequence>
<accession>A0A8H5CY05</accession>
<dbReference type="Gene3D" id="2.60.120.200">
    <property type="match status" value="1"/>
</dbReference>
<dbReference type="PANTHER" id="PTHR10963">
    <property type="entry name" value="GLYCOSYL HYDROLASE-RELATED"/>
    <property type="match status" value="1"/>
</dbReference>
<evidence type="ECO:0000313" key="3">
    <source>
        <dbReference type="Proteomes" id="UP000559027"/>
    </source>
</evidence>
<feature type="chain" id="PRO_5034906433" description="Glycoside hydrolase family 16 protein" evidence="1">
    <location>
        <begin position="19"/>
        <end position="315"/>
    </location>
</feature>
<name>A0A8H5CY05_9AGAR</name>
<keyword evidence="3" id="KW-1185">Reference proteome</keyword>
<evidence type="ECO:0000256" key="1">
    <source>
        <dbReference type="SAM" id="SignalP"/>
    </source>
</evidence>
<gene>
    <name evidence="2" type="ORF">D9756_009217</name>
</gene>
<dbReference type="SUPFAM" id="SSF49899">
    <property type="entry name" value="Concanavalin A-like lectins/glucanases"/>
    <property type="match status" value="1"/>
</dbReference>
<feature type="signal peptide" evidence="1">
    <location>
        <begin position="1"/>
        <end position="18"/>
    </location>
</feature>
<protein>
    <recommendedName>
        <fullName evidence="4">Glycoside hydrolase family 16 protein</fullName>
    </recommendedName>
</protein>
<dbReference type="OrthoDB" id="192832at2759"/>
<organism evidence="2 3">
    <name type="scientific">Leucocoprinus leucothites</name>
    <dbReference type="NCBI Taxonomy" id="201217"/>
    <lineage>
        <taxon>Eukaryota</taxon>
        <taxon>Fungi</taxon>
        <taxon>Dikarya</taxon>
        <taxon>Basidiomycota</taxon>
        <taxon>Agaricomycotina</taxon>
        <taxon>Agaricomycetes</taxon>
        <taxon>Agaricomycetidae</taxon>
        <taxon>Agaricales</taxon>
        <taxon>Agaricineae</taxon>
        <taxon>Agaricaceae</taxon>
        <taxon>Leucocoprinus</taxon>
    </lineage>
</organism>
<dbReference type="PANTHER" id="PTHR10963:SF24">
    <property type="entry name" value="GLYCOSIDASE C21B10.07-RELATED"/>
    <property type="match status" value="1"/>
</dbReference>
<evidence type="ECO:0008006" key="4">
    <source>
        <dbReference type="Google" id="ProtNLM"/>
    </source>
</evidence>
<proteinExistence type="predicted"/>